<feature type="chain" id="PRO_5010697271" evidence="3">
    <location>
        <begin position="27"/>
        <end position="1017"/>
    </location>
</feature>
<evidence type="ECO:0000256" key="3">
    <source>
        <dbReference type="SAM" id="SignalP"/>
    </source>
</evidence>
<dbReference type="VEuPathDB" id="VectorBase:AGAP005668"/>
<dbReference type="SMART" id="SM00365">
    <property type="entry name" value="LRR_SD22"/>
    <property type="match status" value="9"/>
</dbReference>
<dbReference type="PROSITE" id="PS51450">
    <property type="entry name" value="LRR"/>
    <property type="match status" value="2"/>
</dbReference>
<dbReference type="PANTHER" id="PTHR45712:SF22">
    <property type="entry name" value="INSULIN-LIKE GROWTH FACTOR-BINDING PROTEIN COMPLEX ACID LABILE SUBUNIT"/>
    <property type="match status" value="1"/>
</dbReference>
<comment type="caution">
    <text evidence="4">The sequence shown here is derived from an EMBL/GenBank/DDBJ whole genome shotgun (WGS) entry which is preliminary data.</text>
</comment>
<dbReference type="AlphaFoldDB" id="A0A1W5C930"/>
<dbReference type="InterPro" id="IPR003591">
    <property type="entry name" value="Leu-rich_rpt_typical-subtyp"/>
</dbReference>
<name>A0A1W5C930_ANOGA</name>
<reference evidence="4" key="2">
    <citation type="submission" date="2002-03" db="EMBL/GenBank/DDBJ databases">
        <authorList>
            <consortium name="The Anopheles Genome Sequencing Consortium"/>
        </authorList>
    </citation>
    <scope>NUCLEOTIDE SEQUENCE</scope>
    <source>
        <strain evidence="4">PEST</strain>
    </source>
</reference>
<dbReference type="InterPro" id="IPR032675">
    <property type="entry name" value="LRR_dom_sf"/>
</dbReference>
<protein>
    <submittedName>
        <fullName evidence="4">AGAP007030-PA</fullName>
    </submittedName>
</protein>
<reference evidence="4" key="5">
    <citation type="submission" date="2011-05" db="EMBL/GenBank/DDBJ databases">
        <authorList>
            <consortium name="VectorBase"/>
        </authorList>
    </citation>
    <scope>NUCLEOTIDE SEQUENCE</scope>
    <source>
        <strain evidence="4">PEST</strain>
    </source>
</reference>
<feature type="signal peptide" evidence="3">
    <location>
        <begin position="1"/>
        <end position="26"/>
    </location>
</feature>
<dbReference type="SUPFAM" id="SSF52058">
    <property type="entry name" value="L domain-like"/>
    <property type="match status" value="3"/>
</dbReference>
<evidence type="ECO:0000256" key="2">
    <source>
        <dbReference type="ARBA" id="ARBA00022737"/>
    </source>
</evidence>
<dbReference type="InterPro" id="IPR050333">
    <property type="entry name" value="SLRP"/>
</dbReference>
<dbReference type="VEuPathDB" id="VectorBase:AGAMI1_008820"/>
<sequence>MNHFDQCRKCFTIASLLLLVPAPSAAFQFLCANMLCTIKKWAPSEEGTFLLAHIPNDTLILKLSHLRANTFNLATLDKIMAIEIERSPVKKVVMPSSTATVRLKVSRTYLSDIAFVAGNARLNFLTITESRLKTIPSTIVHLVALETVAITKSPIETVNLWLFSKLTRLYELNLCSNKILFLHLPATSAGDFASLRLLFLADNLLTTINLGAFNGMQALQTLDFQNNRIRRVQGALVSNSLQTLELSGNRLETLYCCEWHLPNLNHLALSLNVLSMLPTCLSLTMPNVLYLILDRNALIDSGTWYNIFTLKRLQQLDISHNRLTKAVLDNISNSLLFLDLQYNNITVLHRRNILQMHTTITVIGSTLRGFVLEDNATYNMVCLEKTQLNHISFGTRCNLETLKIQHSNLEQLPQSIGNLKALESLTLSHSLIQAIDLNLVAELSRLVLLDLSKNRLHSLYDSCARTTTHPYPSLSELYLGENKLKSINMDVFQPMVSLTWLDLSHNHITVVSGSLVATSLISLDLSFNRLVEMDCCGWVIPKLYGMIINDNRLPALPRCLEHAFQNVTHLTFDTNQLQPDIMFQLGRLTNIELLSITDNKLTNVPLNESTIPKQLKYLNLGHNNLKRLDVPYVPSKDLHIDVSSNCISKIDWDRYLNFRYLNITTLNFEVLDRVMLSNDATIETSIQYSRVEQGYMSSHTNITSLLLIDTNLIDIEFEPHNSMLKMLTIIQSQLIRVPDSINQLAFLQVLAIVRSLVDSVDLGLFCKLQYLHYINLMHNKIAFLSHSRTSGVEFLKLWDINLSHNLLTTVRLDIFNGMKALRTISLSNNRLHSLDGQLLLSSLKKLELSHNRFSELNFCNWNVSNLADLYINNNTLRWLPVCIEETMPSVSYLNLASNVLSTDDSIWSRLAKFHQLTLLDISYNRLTSMVWANITLSSRYINMNNNPVKYINISMAIDGFHVDAGCTTIEQLTIISMSSNETYTDTYCTPIRCSYNSERNSNQLQCGKNVEECEMCI</sequence>
<proteinExistence type="predicted"/>
<evidence type="ECO:0000313" key="4">
    <source>
        <dbReference type="EMBL" id="EAA04409.4"/>
    </source>
</evidence>
<dbReference type="PaxDb" id="7165-AGAP007030-PA"/>
<dbReference type="VEuPathDB" id="VectorBase:AGAMI1_015063"/>
<dbReference type="VEuPathDB" id="VectorBase:AGAP028735"/>
<reference evidence="4" key="1">
    <citation type="journal article" date="2002" name="Science">
        <title>The genome sequence of the malaria mosquito Anopheles gambiae.</title>
        <authorList>
            <person name="Holt R.A."/>
            <person name="Subramanian G.M."/>
            <person name="Halpern A."/>
            <person name="Sutton G.G."/>
            <person name="Charlab R."/>
            <person name="Nusskern D.R."/>
            <person name="Wincker P."/>
            <person name="Clark A.G."/>
            <person name="Ribeiro J.M."/>
            <person name="Wides R."/>
            <person name="Salzberg S.L."/>
            <person name="Loftus B."/>
            <person name="Yandell M."/>
            <person name="Majoros W.H."/>
            <person name="Rusch D.B."/>
            <person name="Lai Z."/>
            <person name="Kraft C.L."/>
            <person name="Abril J.F."/>
            <person name="Anthouard V."/>
            <person name="Arensburger P."/>
            <person name="Atkinson P.W."/>
            <person name="Baden H."/>
            <person name="de Berardinis V."/>
            <person name="Baldwin D."/>
            <person name="Benes V."/>
            <person name="Biedler J."/>
            <person name="Blass C."/>
            <person name="Bolanos R."/>
            <person name="Boscus D."/>
            <person name="Barnstead M."/>
            <person name="Cai S."/>
            <person name="Center A."/>
            <person name="Chaturverdi K."/>
            <person name="Christophides G.K."/>
            <person name="Chrystal M.A."/>
            <person name="Clamp M."/>
            <person name="Cravchik A."/>
            <person name="Curwen V."/>
            <person name="Dana A."/>
            <person name="Delcher A."/>
            <person name="Dew I."/>
            <person name="Evans C.A."/>
            <person name="Flanigan M."/>
            <person name="Grundschober-Freimoser A."/>
            <person name="Friedli L."/>
            <person name="Gu Z."/>
            <person name="Guan P."/>
            <person name="Guigo R."/>
            <person name="Hillenmeyer M.E."/>
            <person name="Hladun S.L."/>
            <person name="Hogan J.R."/>
            <person name="Hong Y.S."/>
            <person name="Hoover J."/>
            <person name="Jaillon O."/>
            <person name="Ke Z."/>
            <person name="Kodira C."/>
            <person name="Kokoza E."/>
            <person name="Koutsos A."/>
            <person name="Letunic I."/>
            <person name="Levitsky A."/>
            <person name="Liang Y."/>
            <person name="Lin J.J."/>
            <person name="Lobo N.F."/>
            <person name="Lopez J.R."/>
            <person name="Malek J.A."/>
            <person name="McIntosh T.C."/>
            <person name="Meister S."/>
            <person name="Miller J."/>
            <person name="Mobarry C."/>
            <person name="Mongin E."/>
            <person name="Murphy S.D."/>
            <person name="O'Brochta D.A."/>
            <person name="Pfannkoch C."/>
            <person name="Qi R."/>
            <person name="Regier M.A."/>
            <person name="Remington K."/>
            <person name="Shao H."/>
            <person name="Sharakhova M.V."/>
            <person name="Sitter C.D."/>
            <person name="Shetty J."/>
            <person name="Smith T.J."/>
            <person name="Strong R."/>
            <person name="Sun J."/>
            <person name="Thomasova D."/>
            <person name="Ton L.Q."/>
            <person name="Topalis P."/>
            <person name="Tu Z."/>
            <person name="Unger M.F."/>
            <person name="Walenz B."/>
            <person name="Wang A."/>
            <person name="Wang J."/>
            <person name="Wang M."/>
            <person name="Wang X."/>
            <person name="Woodford K.J."/>
            <person name="Wortman J.R."/>
            <person name="Wu M."/>
            <person name="Yao A."/>
            <person name="Zdobnov E.M."/>
            <person name="Zhang H."/>
            <person name="Zhao Q."/>
            <person name="Zhao S."/>
            <person name="Zhu S.C."/>
            <person name="Zhimulev I."/>
            <person name="Coluzzi M."/>
            <person name="della Torre A."/>
            <person name="Roth C.W."/>
            <person name="Louis C."/>
            <person name="Kalush F."/>
            <person name="Mural R.J."/>
            <person name="Myers E.W."/>
            <person name="Adams M.D."/>
            <person name="Smith H.O."/>
            <person name="Broder S."/>
            <person name="Gardner M.J."/>
            <person name="Fraser C.M."/>
            <person name="Birney E."/>
            <person name="Bork P."/>
            <person name="Brey P.T."/>
            <person name="Venter J.C."/>
            <person name="Weissenbach J."/>
            <person name="Kafatos F.C."/>
            <person name="Collins F.H."/>
            <person name="Hoffman S.L."/>
        </authorList>
    </citation>
    <scope>NUCLEOTIDE SEQUENCE [LARGE SCALE GENOMIC DNA]</scope>
    <source>
        <strain evidence="4">PEST</strain>
    </source>
</reference>
<dbReference type="VEuPathDB" id="VectorBase:AGAP028734"/>
<dbReference type="Gene3D" id="3.80.10.10">
    <property type="entry name" value="Ribonuclease Inhibitor"/>
    <property type="match status" value="7"/>
</dbReference>
<dbReference type="SMART" id="SM00368">
    <property type="entry name" value="LRR_RI"/>
    <property type="match status" value="4"/>
</dbReference>
<dbReference type="eggNOG" id="KOG0619">
    <property type="taxonomic scope" value="Eukaryota"/>
</dbReference>
<dbReference type="EMBL" id="AAAB01008807">
    <property type="protein sequence ID" value="EAA04409.4"/>
    <property type="molecule type" value="Genomic_DNA"/>
</dbReference>
<keyword evidence="2" id="KW-0677">Repeat</keyword>
<organism evidence="4">
    <name type="scientific">Anopheles gambiae</name>
    <name type="common">African malaria mosquito</name>
    <dbReference type="NCBI Taxonomy" id="7165"/>
    <lineage>
        <taxon>Eukaryota</taxon>
        <taxon>Metazoa</taxon>
        <taxon>Ecdysozoa</taxon>
        <taxon>Arthropoda</taxon>
        <taxon>Hexapoda</taxon>
        <taxon>Insecta</taxon>
        <taxon>Pterygota</taxon>
        <taxon>Neoptera</taxon>
        <taxon>Endopterygota</taxon>
        <taxon>Diptera</taxon>
        <taxon>Nematocera</taxon>
        <taxon>Culicoidea</taxon>
        <taxon>Culicidae</taxon>
        <taxon>Anophelinae</taxon>
        <taxon>Anopheles</taxon>
    </lineage>
</organism>
<dbReference type="InterPro" id="IPR001611">
    <property type="entry name" value="Leu-rich_rpt"/>
</dbReference>
<dbReference type="VEuPathDB" id="VectorBase:AGAMI1_012623"/>
<dbReference type="PANTHER" id="PTHR45712">
    <property type="entry name" value="AGAP008170-PA"/>
    <property type="match status" value="1"/>
</dbReference>
<accession>A0A1W5C930</accession>
<keyword evidence="1" id="KW-0433">Leucine-rich repeat</keyword>
<evidence type="ECO:0000256" key="1">
    <source>
        <dbReference type="ARBA" id="ARBA00022614"/>
    </source>
</evidence>
<gene>
    <name evidence="4" type="ORF">AgaP_AGAP007030</name>
</gene>
<dbReference type="Pfam" id="PF13855">
    <property type="entry name" value="LRR_8"/>
    <property type="match status" value="4"/>
</dbReference>
<dbReference type="SMART" id="SM00369">
    <property type="entry name" value="LRR_TYP"/>
    <property type="match status" value="17"/>
</dbReference>
<reference evidence="4" key="4">
    <citation type="journal article" date="2007" name="Genome Biol.">
        <title>Update of the Anopheles gambiae PEST genome assembly.</title>
        <authorList>
            <person name="Sharakhova M.V."/>
            <person name="Hammond M.P."/>
            <person name="Lobo N.F."/>
            <person name="Krzywinski J."/>
            <person name="Unger M.F."/>
            <person name="Hillenmeyer M.E."/>
            <person name="Bruggner R.V."/>
            <person name="Birney E."/>
            <person name="Collins F.H."/>
        </authorList>
    </citation>
    <scope>NUCLEOTIDE SEQUENCE</scope>
    <source>
        <strain evidence="4">PEST</strain>
    </source>
</reference>
<reference evidence="4" key="3">
    <citation type="journal article" date="2004" name="Trends Parasitol.">
        <title>The Anopheles gambiae genome: an update.</title>
        <authorList>
            <person name="Mongin E."/>
            <person name="Louis C."/>
            <person name="Holt R.A."/>
            <person name="Birney E."/>
            <person name="Collins F.H."/>
        </authorList>
    </citation>
    <scope>NUCLEOTIDE SEQUENCE</scope>
    <source>
        <strain evidence="4">PEST</strain>
    </source>
</reference>
<keyword evidence="3" id="KW-0732">Signal</keyword>